<accession>A0ABN5I888</accession>
<keyword evidence="3" id="KW-1185">Reference proteome</keyword>
<feature type="transmembrane region" description="Helical" evidence="1">
    <location>
        <begin position="54"/>
        <end position="75"/>
    </location>
</feature>
<keyword evidence="1" id="KW-1133">Transmembrane helix</keyword>
<dbReference type="RefSeq" id="WP_099505268.1">
    <property type="nucleotide sequence ID" value="NZ_CP026652.1"/>
</dbReference>
<feature type="transmembrane region" description="Helical" evidence="1">
    <location>
        <begin position="87"/>
        <end position="107"/>
    </location>
</feature>
<keyword evidence="1" id="KW-0472">Membrane</keyword>
<name>A0ABN5I888_9ACTN</name>
<protein>
    <submittedName>
        <fullName evidence="2">Uncharacterized protein</fullName>
    </submittedName>
</protein>
<gene>
    <name evidence="2" type="ORF">C4B68_24905</name>
</gene>
<feature type="transmembrane region" description="Helical" evidence="1">
    <location>
        <begin position="15"/>
        <end position="33"/>
    </location>
</feature>
<proteinExistence type="predicted"/>
<sequence length="125" mass="13561">MLLAGPAYFGNPLPLWMAVFAVPITGCLLLAGARRWVRWWYGERFLREVFVPDVLVRVHLVAAGALFGGVLLLALGDAGDRQWEVLFFGGFVWFLLALIGTLFAAGIRDGARADREQAGGKAADG</sequence>
<reference evidence="2 3" key="1">
    <citation type="submission" date="2018-02" db="EMBL/GenBank/DDBJ databases">
        <title>Complete genome sequence of Streptomyces dengpaensis, the producer of angucyclines.</title>
        <authorList>
            <person name="Yumei L."/>
        </authorList>
    </citation>
    <scope>NUCLEOTIDE SEQUENCE [LARGE SCALE GENOMIC DNA]</scope>
    <source>
        <strain evidence="2 3">XZHG99</strain>
    </source>
</reference>
<evidence type="ECO:0000313" key="2">
    <source>
        <dbReference type="EMBL" id="AVH58477.1"/>
    </source>
</evidence>
<dbReference type="EMBL" id="CP026652">
    <property type="protein sequence ID" value="AVH58477.1"/>
    <property type="molecule type" value="Genomic_DNA"/>
</dbReference>
<organism evidence="2 3">
    <name type="scientific">Streptomyces dengpaensis</name>
    <dbReference type="NCBI Taxonomy" id="2049881"/>
    <lineage>
        <taxon>Bacteria</taxon>
        <taxon>Bacillati</taxon>
        <taxon>Actinomycetota</taxon>
        <taxon>Actinomycetes</taxon>
        <taxon>Kitasatosporales</taxon>
        <taxon>Streptomycetaceae</taxon>
        <taxon>Streptomyces</taxon>
    </lineage>
</organism>
<dbReference type="Proteomes" id="UP000238413">
    <property type="component" value="Chromosome"/>
</dbReference>
<keyword evidence="1" id="KW-0812">Transmembrane</keyword>
<evidence type="ECO:0000313" key="3">
    <source>
        <dbReference type="Proteomes" id="UP000238413"/>
    </source>
</evidence>
<evidence type="ECO:0000256" key="1">
    <source>
        <dbReference type="SAM" id="Phobius"/>
    </source>
</evidence>